<dbReference type="InterPro" id="IPR007391">
    <property type="entry name" value="Vancomycin_resist_VanW"/>
</dbReference>
<proteinExistence type="predicted"/>
<organism evidence="3 4">
    <name type="scientific">Clostridium isatidis</name>
    <dbReference type="NCBI Taxonomy" id="182773"/>
    <lineage>
        <taxon>Bacteria</taxon>
        <taxon>Bacillati</taxon>
        <taxon>Bacillota</taxon>
        <taxon>Clostridia</taxon>
        <taxon>Eubacteriales</taxon>
        <taxon>Clostridiaceae</taxon>
        <taxon>Clostridium</taxon>
    </lineage>
</organism>
<name>A0A343JBY6_9CLOT</name>
<evidence type="ECO:0000313" key="4">
    <source>
        <dbReference type="Proteomes" id="UP000264883"/>
    </source>
</evidence>
<dbReference type="OrthoDB" id="9797191at2"/>
<evidence type="ECO:0000259" key="2">
    <source>
        <dbReference type="Pfam" id="PF12229"/>
    </source>
</evidence>
<protein>
    <recommendedName>
        <fullName evidence="2">YoaR-like putative peptidoglycan binding domain-containing protein</fullName>
    </recommendedName>
</protein>
<dbReference type="InterPro" id="IPR022029">
    <property type="entry name" value="YoaR-like_PG-bd"/>
</dbReference>
<keyword evidence="1" id="KW-0812">Transmembrane</keyword>
<evidence type="ECO:0000256" key="1">
    <source>
        <dbReference type="SAM" id="Phobius"/>
    </source>
</evidence>
<dbReference type="AlphaFoldDB" id="A0A343JBY6"/>
<reference evidence="3 4" key="1">
    <citation type="submission" date="2016-08" db="EMBL/GenBank/DDBJ databases">
        <title>Complete Genome Sequence Of The Indigo Reducing Clostridium isatidis DSM15098.</title>
        <authorList>
            <person name="Little G.T."/>
            <person name="Minton N.P."/>
        </authorList>
    </citation>
    <scope>NUCLEOTIDE SEQUENCE [LARGE SCALE GENOMIC DNA]</scope>
    <source>
        <strain evidence="3 4">DSM 15098</strain>
    </source>
</reference>
<gene>
    <name evidence="3" type="ORF">BEN51_06005</name>
</gene>
<dbReference type="KEGG" id="cia:BEN51_06005"/>
<keyword evidence="1" id="KW-1133">Transmembrane helix</keyword>
<dbReference type="Pfam" id="PF04294">
    <property type="entry name" value="VanW"/>
    <property type="match status" value="1"/>
</dbReference>
<dbReference type="EMBL" id="CP016786">
    <property type="protein sequence ID" value="ASW43044.1"/>
    <property type="molecule type" value="Genomic_DNA"/>
</dbReference>
<evidence type="ECO:0000313" key="3">
    <source>
        <dbReference type="EMBL" id="ASW43044.1"/>
    </source>
</evidence>
<accession>A0A343JBY6</accession>
<sequence length="428" mass="47132">MDNNTDTSKETGLINQKFLSLKTIVIALTIISAVLSYFIITNMNLVKSYSSKVYPGVYVLDRDLSNLSKEELHNELTTLVEKLLNKNIKVISEGKEFTISYSELEASIDFSNVENEIINFGKDFNFFKKLNLIKKPESKEFTLSLSYNEELLDNFIANISSNVDISPTNATIYISGNSISVSDEISGIKLNSEKLKEELSSKIKDLNAPEVIEITGTTDVVEAKIKAADLRTVNHKLSSYTTYFKAGPSGTNLQLAAANINNSVVMPGETFSTEKAIGPTTIENGFVEANTYVAGEVVPGVGGGVCQVASTLYNTILRAGIIPTERMNHMMKVTYVPIGLDATLADNLIDLKFQNDSDYPMVIHSYAYNGTLTIELWSNESVDDGIRYEAVSVPLSDLSADAYLHGYDANGNLVVNQYLNRSTYQPFN</sequence>
<dbReference type="InterPro" id="IPR052913">
    <property type="entry name" value="Glycopeptide_resist_protein"/>
</dbReference>
<dbReference type="Pfam" id="PF12229">
    <property type="entry name" value="PG_binding_4"/>
    <property type="match status" value="1"/>
</dbReference>
<dbReference type="Proteomes" id="UP000264883">
    <property type="component" value="Chromosome"/>
</dbReference>
<dbReference type="RefSeq" id="WP_119865183.1">
    <property type="nucleotide sequence ID" value="NZ_CP016786.1"/>
</dbReference>
<keyword evidence="1" id="KW-0472">Membrane</keyword>
<dbReference type="PANTHER" id="PTHR35788:SF1">
    <property type="entry name" value="EXPORTED PROTEIN"/>
    <property type="match status" value="1"/>
</dbReference>
<keyword evidence="4" id="KW-1185">Reference proteome</keyword>
<feature type="domain" description="YoaR-like putative peptidoglycan binding" evidence="2">
    <location>
        <begin position="98"/>
        <end position="206"/>
    </location>
</feature>
<dbReference type="PANTHER" id="PTHR35788">
    <property type="entry name" value="EXPORTED PROTEIN-RELATED"/>
    <property type="match status" value="1"/>
</dbReference>
<feature type="transmembrane region" description="Helical" evidence="1">
    <location>
        <begin position="21"/>
        <end position="40"/>
    </location>
</feature>